<reference evidence="2" key="1">
    <citation type="submission" date="2019-09" db="EMBL/GenBank/DDBJ databases">
        <title>Genomic analysis of Haloferax sp. CBA1149.</title>
        <authorList>
            <person name="Roh S.W."/>
        </authorList>
    </citation>
    <scope>NUCLEOTIDE SEQUENCE</scope>
    <source>
        <strain evidence="2">CBA1149</strain>
    </source>
</reference>
<feature type="region of interest" description="Disordered" evidence="1">
    <location>
        <begin position="26"/>
        <end position="65"/>
    </location>
</feature>
<dbReference type="EMBL" id="VZUS01000001">
    <property type="protein sequence ID" value="KAB1187888.1"/>
    <property type="molecule type" value="Genomic_DNA"/>
</dbReference>
<accession>A0A643JXB0</accession>
<evidence type="ECO:0000313" key="2">
    <source>
        <dbReference type="EMBL" id="KAB1187888.1"/>
    </source>
</evidence>
<dbReference type="RefSeq" id="WP_151136982.1">
    <property type="nucleotide sequence ID" value="NZ_VZUS01000001.1"/>
</dbReference>
<dbReference type="PROSITE" id="PS51257">
    <property type="entry name" value="PROKAR_LIPOPROTEIN"/>
    <property type="match status" value="1"/>
</dbReference>
<organism evidence="2">
    <name type="scientific">Haloferax sp. CBA1149</name>
    <dbReference type="NCBI Taxonomy" id="2650753"/>
    <lineage>
        <taxon>Archaea</taxon>
        <taxon>Methanobacteriati</taxon>
        <taxon>Methanobacteriota</taxon>
        <taxon>Stenosarchaea group</taxon>
        <taxon>Halobacteria</taxon>
        <taxon>Halobacteriales</taxon>
        <taxon>Haloferacaceae</taxon>
        <taxon>Haloferax</taxon>
    </lineage>
</organism>
<proteinExistence type="predicted"/>
<comment type="caution">
    <text evidence="2">The sequence shown here is derived from an EMBL/GenBank/DDBJ whole genome shotgun (WGS) entry which is preliminary data.</text>
</comment>
<name>A0A643JXB0_9EURY</name>
<evidence type="ECO:0000256" key="1">
    <source>
        <dbReference type="SAM" id="MobiDB-lite"/>
    </source>
</evidence>
<gene>
    <name evidence="2" type="ORF">Hfx1149_07510</name>
</gene>
<sequence length="245" mass="26344">MHSMWKTLLVALLVLVAGCSGGVGGDGATATQTTTVADTADGDTTNGDTGESGDSSSSEDSSSSMAFDFNQSWDEQFREGQYYRYEITSPNLNDTATYEWEVLSATEDEVTIRTKVDAEETTSEQTVTASRDQLYSELSGSPSGSIATVGFNSPYYSGVDGETLEVGDGWEASGTNGNVSFTVERTSSYAGLDCAYFVVQMNGSVFWESCVSPESPLPGYMAFYEEEGDDEPVFEMTLVEYRPGN</sequence>
<dbReference type="AlphaFoldDB" id="A0A643JXB0"/>
<feature type="compositionally biased region" description="Low complexity" evidence="1">
    <location>
        <begin position="28"/>
        <end position="64"/>
    </location>
</feature>
<protein>
    <submittedName>
        <fullName evidence="2">Uncharacterized protein</fullName>
    </submittedName>
</protein>